<dbReference type="PANTHER" id="PTHR26450:SF32">
    <property type="entry name" value="OLFACTORY RECEPTOR 52B6"/>
    <property type="match status" value="1"/>
</dbReference>
<dbReference type="SMART" id="SM01381">
    <property type="entry name" value="7TM_GPCR_Srsx"/>
    <property type="match status" value="1"/>
</dbReference>
<dbReference type="InterPro" id="IPR050402">
    <property type="entry name" value="OR51/52/56-like"/>
</dbReference>
<keyword evidence="10" id="KW-1003">Cell membrane</keyword>
<dbReference type="FunFam" id="1.20.1070.10:FF:000006">
    <property type="entry name" value="Olfactory receptor"/>
    <property type="match status" value="1"/>
</dbReference>
<keyword evidence="4 9" id="KW-0812">Transmembrane</keyword>
<dbReference type="Gene3D" id="1.20.1070.10">
    <property type="entry name" value="Rhodopsin 7-helix transmembrane proteins"/>
    <property type="match status" value="1"/>
</dbReference>
<comment type="function">
    <text evidence="1">Odorant receptor.</text>
</comment>
<evidence type="ECO:0000256" key="8">
    <source>
        <dbReference type="ARBA" id="ARBA00023224"/>
    </source>
</evidence>
<feature type="transmembrane region" description="Helical" evidence="10">
    <location>
        <begin position="62"/>
        <end position="81"/>
    </location>
</feature>
<keyword evidence="3 10" id="KW-0716">Sensory transduction</keyword>
<feature type="transmembrane region" description="Helical" evidence="10">
    <location>
        <begin position="275"/>
        <end position="295"/>
    </location>
</feature>
<dbReference type="CDD" id="cd15221">
    <property type="entry name" value="7tmA_OR52B-like"/>
    <property type="match status" value="1"/>
</dbReference>
<organism evidence="12 13">
    <name type="scientific">Casuarius casuarius</name>
    <name type="common">Southern cassowary</name>
    <name type="synonym">Struthio casuarius</name>
    <dbReference type="NCBI Taxonomy" id="8787"/>
    <lineage>
        <taxon>Eukaryota</taxon>
        <taxon>Metazoa</taxon>
        <taxon>Chordata</taxon>
        <taxon>Craniata</taxon>
        <taxon>Vertebrata</taxon>
        <taxon>Euteleostomi</taxon>
        <taxon>Archelosauria</taxon>
        <taxon>Archosauria</taxon>
        <taxon>Dinosauria</taxon>
        <taxon>Saurischia</taxon>
        <taxon>Theropoda</taxon>
        <taxon>Coelurosauria</taxon>
        <taxon>Aves</taxon>
        <taxon>Palaeognathae</taxon>
        <taxon>Casuariiformes</taxon>
        <taxon>Casuariidae</taxon>
        <taxon>Casuarius</taxon>
    </lineage>
</organism>
<keyword evidence="6 10" id="KW-1133">Transmembrane helix</keyword>
<keyword evidence="7 10" id="KW-0472">Membrane</keyword>
<keyword evidence="13" id="KW-1185">Reference proteome</keyword>
<dbReference type="PRINTS" id="PR00245">
    <property type="entry name" value="OLFACTORYR"/>
</dbReference>
<protein>
    <recommendedName>
        <fullName evidence="10">Olfactory receptor</fullName>
    </recommendedName>
</protein>
<name>A0A7K8NVL1_CASCA</name>
<comment type="subcellular location">
    <subcellularLocation>
        <location evidence="10">Cell membrane</location>
        <topology evidence="10">Multi-pass membrane protein</topology>
    </subcellularLocation>
    <subcellularLocation>
        <location evidence="2">Membrane</location>
        <topology evidence="2">Multi-pass membrane protein</topology>
    </subcellularLocation>
</comment>
<evidence type="ECO:0000256" key="1">
    <source>
        <dbReference type="ARBA" id="ARBA00002936"/>
    </source>
</evidence>
<gene>
    <name evidence="12" type="primary">Or52b2_2</name>
    <name evidence="12" type="ORF">CASCAS_R03720</name>
</gene>
<dbReference type="Proteomes" id="UP000524187">
    <property type="component" value="Unassembled WGS sequence"/>
</dbReference>
<feature type="transmembrane region" description="Helical" evidence="10">
    <location>
        <begin position="199"/>
        <end position="224"/>
    </location>
</feature>
<feature type="domain" description="G-protein coupled receptors family 1 profile" evidence="11">
    <location>
        <begin position="44"/>
        <end position="295"/>
    </location>
</feature>
<evidence type="ECO:0000313" key="12">
    <source>
        <dbReference type="EMBL" id="NXE57396.1"/>
    </source>
</evidence>
<feature type="transmembrane region" description="Helical" evidence="10">
    <location>
        <begin position="101"/>
        <end position="123"/>
    </location>
</feature>
<proteinExistence type="inferred from homology"/>
<dbReference type="GO" id="GO:0004930">
    <property type="term" value="F:G protein-coupled receptor activity"/>
    <property type="evidence" value="ECO:0007669"/>
    <property type="project" value="UniProtKB-KW"/>
</dbReference>
<dbReference type="InterPro" id="IPR000725">
    <property type="entry name" value="Olfact_rcpt"/>
</dbReference>
<feature type="transmembrane region" description="Helical" evidence="10">
    <location>
        <begin position="28"/>
        <end position="50"/>
    </location>
</feature>
<sequence length="314" mass="34587">MMSAPNHSSSHPAVFILVGIPGMEKSHVWISIPFCLMYTVALLGNSVLLVTIVKEQSLHEPMYILLCMLAVCDLLLSTATVPKTLSVLWSVSTKISFSGCLAQMFSIYFIFVAESAILLAMAFDRYIAICDPLRYRATLTHSAIAKVGAVALIRSFCIMFPAIFLLKRLPYCGHNIMPHTYCEHIGVARLACADITVNIWYGVTAGFLSAGLDAISIAISYALILRSLWGLPSLRASPKALHTCGSHLCVIAMFYIPAFFSFLAHRFGQRVPRHVLISLANLYVVVPPMLNPIVYGVRTRQIRERVARLLLPGG</sequence>
<evidence type="ECO:0000256" key="3">
    <source>
        <dbReference type="ARBA" id="ARBA00022606"/>
    </source>
</evidence>
<feature type="transmembrane region" description="Helical" evidence="10">
    <location>
        <begin position="245"/>
        <end position="263"/>
    </location>
</feature>
<dbReference type="PROSITE" id="PS00237">
    <property type="entry name" value="G_PROTEIN_RECEP_F1_1"/>
    <property type="match status" value="1"/>
</dbReference>
<dbReference type="EMBL" id="VWPT01000448">
    <property type="protein sequence ID" value="NXE57396.1"/>
    <property type="molecule type" value="Genomic_DNA"/>
</dbReference>
<evidence type="ECO:0000256" key="10">
    <source>
        <dbReference type="RuleBase" id="RU363047"/>
    </source>
</evidence>
<feature type="transmembrane region" description="Helical" evidence="10">
    <location>
        <begin position="143"/>
        <end position="166"/>
    </location>
</feature>
<feature type="non-terminal residue" evidence="12">
    <location>
        <position position="1"/>
    </location>
</feature>
<evidence type="ECO:0000256" key="2">
    <source>
        <dbReference type="ARBA" id="ARBA00004141"/>
    </source>
</evidence>
<evidence type="ECO:0000313" key="13">
    <source>
        <dbReference type="Proteomes" id="UP000524187"/>
    </source>
</evidence>
<dbReference type="GO" id="GO:0004984">
    <property type="term" value="F:olfactory receptor activity"/>
    <property type="evidence" value="ECO:0007669"/>
    <property type="project" value="InterPro"/>
</dbReference>
<dbReference type="InterPro" id="IPR017452">
    <property type="entry name" value="GPCR_Rhodpsn_7TM"/>
</dbReference>
<evidence type="ECO:0000256" key="4">
    <source>
        <dbReference type="ARBA" id="ARBA00022692"/>
    </source>
</evidence>
<dbReference type="AlphaFoldDB" id="A0A7K8NVL1"/>
<evidence type="ECO:0000259" key="11">
    <source>
        <dbReference type="PROSITE" id="PS50262"/>
    </source>
</evidence>
<keyword evidence="9" id="KW-0675">Receptor</keyword>
<reference evidence="12 13" key="1">
    <citation type="submission" date="2019-09" db="EMBL/GenBank/DDBJ databases">
        <title>Bird 10,000 Genomes (B10K) Project - Family phase.</title>
        <authorList>
            <person name="Zhang G."/>
        </authorList>
    </citation>
    <scope>NUCLEOTIDE SEQUENCE [LARGE SCALE GENOMIC DNA]</scope>
    <source>
        <strain evidence="12">B10K-LSUMZ-50683</strain>
        <tissue evidence="12">Muscle</tissue>
    </source>
</reference>
<evidence type="ECO:0000256" key="7">
    <source>
        <dbReference type="ARBA" id="ARBA00023136"/>
    </source>
</evidence>
<evidence type="ECO:0000256" key="6">
    <source>
        <dbReference type="ARBA" id="ARBA00022989"/>
    </source>
</evidence>
<comment type="caution">
    <text evidence="12">The sequence shown here is derived from an EMBL/GenBank/DDBJ whole genome shotgun (WGS) entry which is preliminary data.</text>
</comment>
<dbReference type="PANTHER" id="PTHR26450">
    <property type="entry name" value="OLFACTORY RECEPTOR 56B1-RELATED"/>
    <property type="match status" value="1"/>
</dbReference>
<accession>A0A7K8NVL1</accession>
<dbReference type="InterPro" id="IPR000276">
    <property type="entry name" value="GPCR_Rhodpsn"/>
</dbReference>
<dbReference type="Pfam" id="PF13853">
    <property type="entry name" value="7tm_4"/>
    <property type="match status" value="1"/>
</dbReference>
<keyword evidence="8 9" id="KW-0807">Transducer</keyword>
<dbReference type="SUPFAM" id="SSF81321">
    <property type="entry name" value="Family A G protein-coupled receptor-like"/>
    <property type="match status" value="1"/>
</dbReference>
<keyword evidence="9" id="KW-0297">G-protein coupled receptor</keyword>
<dbReference type="GO" id="GO:0005886">
    <property type="term" value="C:plasma membrane"/>
    <property type="evidence" value="ECO:0007669"/>
    <property type="project" value="UniProtKB-SubCell"/>
</dbReference>
<evidence type="ECO:0000256" key="5">
    <source>
        <dbReference type="ARBA" id="ARBA00022725"/>
    </source>
</evidence>
<feature type="non-terminal residue" evidence="12">
    <location>
        <position position="314"/>
    </location>
</feature>
<dbReference type="PROSITE" id="PS50262">
    <property type="entry name" value="G_PROTEIN_RECEP_F1_2"/>
    <property type="match status" value="1"/>
</dbReference>
<dbReference type="PRINTS" id="PR00237">
    <property type="entry name" value="GPCRRHODOPSN"/>
</dbReference>
<keyword evidence="5 10" id="KW-0552">Olfaction</keyword>
<comment type="similarity">
    <text evidence="9">Belongs to the G-protein coupled receptor 1 family.</text>
</comment>
<evidence type="ECO:0000256" key="9">
    <source>
        <dbReference type="RuleBase" id="RU000688"/>
    </source>
</evidence>